<keyword evidence="3" id="KW-1185">Reference proteome</keyword>
<dbReference type="AlphaFoldDB" id="A0A239MGD3"/>
<organism evidence="2 3">
    <name type="scientific">Granulicella rosea</name>
    <dbReference type="NCBI Taxonomy" id="474952"/>
    <lineage>
        <taxon>Bacteria</taxon>
        <taxon>Pseudomonadati</taxon>
        <taxon>Acidobacteriota</taxon>
        <taxon>Terriglobia</taxon>
        <taxon>Terriglobales</taxon>
        <taxon>Acidobacteriaceae</taxon>
        <taxon>Granulicella</taxon>
    </lineage>
</organism>
<accession>A0A239MGD3</accession>
<sequence length="778" mass="86079">MTETRVGEAPSLTRPYSDEAWAALRAVAHQIDKDLVAQDVRLTMGGEPTYVGIDAAETPQWNIEALGPEKRTRGLALIRCLREKTAPGGMLHFGQGKWYPGEPLPRWAFHCVSRLDGVPVWENGDLVATEEQTTEYGLGDAERFVGALARRLQVSSADILPAFNPGAEVAAGYVLPLRRRQPGGRLAWSSQLWFPRSETMQLLPGDSPIGYRIDTGIMPWVAPDILTYEQGADGLVALPAGPARRPELFAVEAAPDPLPPLAAKPEDAPELVRPSLCVEAREGRMHVFVPYTSVLADYLDLIAAIEDTCAHLAMPVWVEGYTAPHDLRMRAFSLTPDPGVLEVNLPPTADWDELEELNAILAEEAEKNRLIAGKFAYDGSHLATGGGSHIVIGASSPADSPLLRRPDLLRSMVAFWQNHPSLSYLFSGMYVGPTSQYPRVDEARGDALYELEVAFQQLDRHEIEPMILDGLFRNLLVDITGNTHRAEFCIDKMWPPYGQGLPLGLLELRAFEMAPHYRMGLAEMLLVRALVTVFWRAPFGKGLVRWGTSLHDRFMLPHFVEQDFFEVLEYLRDAGYAFENEWFRTHLEFRFPRIGEVSAEGVTLELRQALEPWNVLAEETFSGRTGRSVDSSLERMQVKLTGATDAGRYVVSCNGRRVPLTATGVGGELVAGIRYRARKLSASLHPTIPVHTPLAFEIIDTLSERAIGRCTYYAGPPDGSFHTTRPADAAEAKARRMERFQVSDAPSEAAKAPAAETNPVFPMTLDMRWPVAEGDVRA</sequence>
<dbReference type="RefSeq" id="WP_245818136.1">
    <property type="nucleotide sequence ID" value="NZ_FZOU01000012.1"/>
</dbReference>
<evidence type="ECO:0000313" key="3">
    <source>
        <dbReference type="Proteomes" id="UP000198356"/>
    </source>
</evidence>
<feature type="domain" description="DUF2126" evidence="1">
    <location>
        <begin position="163"/>
        <end position="768"/>
    </location>
</feature>
<evidence type="ECO:0000259" key="1">
    <source>
        <dbReference type="Pfam" id="PF09899"/>
    </source>
</evidence>
<name>A0A239MGD3_9BACT</name>
<dbReference type="EMBL" id="FZOU01000012">
    <property type="protein sequence ID" value="SNT41164.1"/>
    <property type="molecule type" value="Genomic_DNA"/>
</dbReference>
<evidence type="ECO:0000313" key="2">
    <source>
        <dbReference type="EMBL" id="SNT41164.1"/>
    </source>
</evidence>
<proteinExistence type="predicted"/>
<protein>
    <submittedName>
        <fullName evidence="2">Uncharacterized conserved protein, DUF2126 family</fullName>
    </submittedName>
</protein>
<dbReference type="InterPro" id="IPR018667">
    <property type="entry name" value="DUF2126"/>
</dbReference>
<gene>
    <name evidence="2" type="ORF">SAMN05421770_11211</name>
</gene>
<reference evidence="2 3" key="1">
    <citation type="submission" date="2017-06" db="EMBL/GenBank/DDBJ databases">
        <authorList>
            <person name="Kim H.J."/>
            <person name="Triplett B.A."/>
        </authorList>
    </citation>
    <scope>NUCLEOTIDE SEQUENCE [LARGE SCALE GENOMIC DNA]</scope>
    <source>
        <strain evidence="2 3">DSM 18704</strain>
    </source>
</reference>
<dbReference type="Pfam" id="PF09899">
    <property type="entry name" value="DUF2126"/>
    <property type="match status" value="1"/>
</dbReference>
<dbReference type="Proteomes" id="UP000198356">
    <property type="component" value="Unassembled WGS sequence"/>
</dbReference>